<dbReference type="PANTHER" id="PTHR33055">
    <property type="entry name" value="TRANSPOSASE FOR INSERTION SEQUENCE ELEMENT IS1111A"/>
    <property type="match status" value="1"/>
</dbReference>
<dbReference type="InterPro" id="IPR002525">
    <property type="entry name" value="Transp_IS110-like_N"/>
</dbReference>
<proteinExistence type="predicted"/>
<comment type="caution">
    <text evidence="4">The sequence shown here is derived from an EMBL/GenBank/DDBJ whole genome shotgun (WGS) entry which is preliminary data.</text>
</comment>
<dbReference type="GO" id="GO:0006313">
    <property type="term" value="P:DNA transposition"/>
    <property type="evidence" value="ECO:0007669"/>
    <property type="project" value="InterPro"/>
</dbReference>
<keyword evidence="5" id="KW-1185">Reference proteome</keyword>
<feature type="domain" description="Transposase IS116/IS110/IS902 C-terminal" evidence="3">
    <location>
        <begin position="191"/>
        <end position="273"/>
    </location>
</feature>
<gene>
    <name evidence="4" type="ORF">H5P30_19225</name>
</gene>
<feature type="domain" description="Transposase IS110-like N-terminal" evidence="2">
    <location>
        <begin position="10"/>
        <end position="149"/>
    </location>
</feature>
<dbReference type="GO" id="GO:0003677">
    <property type="term" value="F:DNA binding"/>
    <property type="evidence" value="ECO:0007669"/>
    <property type="project" value="InterPro"/>
</dbReference>
<feature type="coiled-coil region" evidence="1">
    <location>
        <begin position="155"/>
        <end position="182"/>
    </location>
</feature>
<sequence>MDSTQTVTYIGVDISKETLEVCLPSGKRRFPFTPSGMTSLRKAFPKEGIPHVICEATGGYEKALLEDLWEHGIAVSLVNASRVRHFAKSEGLKAKSDPIDAHILARFGEEKKPRRCDPPTPVRKKMIELLDRRAQLSDMITQEKNRTQKAPASLRKSYLRVLKTLEQELNTTDRELEKCVGSDETLKRNDELFCSVKGIGSVTSWSILAYLGDITQFGRNQLVALVGVAPFDQDSGTHKGRRRIEGGRAKVRRALYMAAQSAAAHNPVIKPYVARLKERQKPHKVALTAAMRKIIIHLHSIAKNQELSLA</sequence>
<dbReference type="AlphaFoldDB" id="A0A7X1B1Q5"/>
<dbReference type="InterPro" id="IPR003346">
    <property type="entry name" value="Transposase_20"/>
</dbReference>
<keyword evidence="1" id="KW-0175">Coiled coil</keyword>
<dbReference type="Pfam" id="PF01548">
    <property type="entry name" value="DEDD_Tnp_IS110"/>
    <property type="match status" value="1"/>
</dbReference>
<dbReference type="Proteomes" id="UP000525652">
    <property type="component" value="Unassembled WGS sequence"/>
</dbReference>
<protein>
    <submittedName>
        <fullName evidence="4">Transposase</fullName>
    </submittedName>
</protein>
<dbReference type="InterPro" id="IPR047650">
    <property type="entry name" value="Transpos_IS110"/>
</dbReference>
<dbReference type="Pfam" id="PF02371">
    <property type="entry name" value="Transposase_20"/>
    <property type="match status" value="1"/>
</dbReference>
<dbReference type="EMBL" id="JACHVA010000135">
    <property type="protein sequence ID" value="MBC2603917.1"/>
    <property type="molecule type" value="Genomic_DNA"/>
</dbReference>
<evidence type="ECO:0000259" key="3">
    <source>
        <dbReference type="Pfam" id="PF02371"/>
    </source>
</evidence>
<evidence type="ECO:0000313" key="5">
    <source>
        <dbReference type="Proteomes" id="UP000525652"/>
    </source>
</evidence>
<dbReference type="PANTHER" id="PTHR33055:SF13">
    <property type="entry name" value="TRANSPOSASE"/>
    <property type="match status" value="1"/>
</dbReference>
<dbReference type="GO" id="GO:0004803">
    <property type="term" value="F:transposase activity"/>
    <property type="evidence" value="ECO:0007669"/>
    <property type="project" value="InterPro"/>
</dbReference>
<evidence type="ECO:0000256" key="1">
    <source>
        <dbReference type="SAM" id="Coils"/>
    </source>
</evidence>
<evidence type="ECO:0000259" key="2">
    <source>
        <dbReference type="Pfam" id="PF01548"/>
    </source>
</evidence>
<organism evidence="4 5">
    <name type="scientific">Puniceicoccus vermicola</name>
    <dbReference type="NCBI Taxonomy" id="388746"/>
    <lineage>
        <taxon>Bacteria</taxon>
        <taxon>Pseudomonadati</taxon>
        <taxon>Verrucomicrobiota</taxon>
        <taxon>Opitutia</taxon>
        <taxon>Puniceicoccales</taxon>
        <taxon>Puniceicoccaceae</taxon>
        <taxon>Puniceicoccus</taxon>
    </lineage>
</organism>
<evidence type="ECO:0000313" key="4">
    <source>
        <dbReference type="EMBL" id="MBC2603917.1"/>
    </source>
</evidence>
<accession>A0A7X1B1Q5</accession>
<dbReference type="RefSeq" id="WP_185694535.1">
    <property type="nucleotide sequence ID" value="NZ_JACHVA010000135.1"/>
</dbReference>
<name>A0A7X1B1Q5_9BACT</name>
<reference evidence="4 5" key="1">
    <citation type="submission" date="2020-07" db="EMBL/GenBank/DDBJ databases">
        <authorList>
            <person name="Feng X."/>
        </authorList>
    </citation>
    <scope>NUCLEOTIDE SEQUENCE [LARGE SCALE GENOMIC DNA]</scope>
    <source>
        <strain evidence="4 5">JCM14086</strain>
    </source>
</reference>